<sequence>LDDHFLVTTGIDNNIFAFTIFSEFELKKAIKAQVLLLRFGTEAEPITEDIEDPKAYGIENARRKREHDKLMKEVKEIKVGRKNNSKL</sequence>
<accession>A0A485MW54</accession>
<evidence type="ECO:0000313" key="1">
    <source>
        <dbReference type="EMBL" id="VFV24036.1"/>
    </source>
</evidence>
<name>A0A485MW54_LYNPA</name>
<dbReference type="Proteomes" id="UP000386466">
    <property type="component" value="Unassembled WGS sequence"/>
</dbReference>
<dbReference type="EMBL" id="CAAGRJ010006016">
    <property type="protein sequence ID" value="VFV24036.1"/>
    <property type="molecule type" value="Genomic_DNA"/>
</dbReference>
<protein>
    <submittedName>
        <fullName evidence="1">Uncharacterized protein</fullName>
    </submittedName>
</protein>
<proteinExistence type="predicted"/>
<feature type="non-terminal residue" evidence="1">
    <location>
        <position position="1"/>
    </location>
</feature>
<gene>
    <name evidence="1" type="ORF">LYPA_23C010404</name>
</gene>
<dbReference type="AlphaFoldDB" id="A0A485MW54"/>
<evidence type="ECO:0000313" key="2">
    <source>
        <dbReference type="Proteomes" id="UP000386466"/>
    </source>
</evidence>
<keyword evidence="2" id="KW-1185">Reference proteome</keyword>
<reference evidence="1 2" key="1">
    <citation type="submission" date="2019-01" db="EMBL/GenBank/DDBJ databases">
        <authorList>
            <person name="Alioto T."/>
            <person name="Alioto T."/>
        </authorList>
    </citation>
    <scope>NUCLEOTIDE SEQUENCE [LARGE SCALE GENOMIC DNA]</scope>
</reference>
<organism evidence="1 2">
    <name type="scientific">Lynx pardinus</name>
    <name type="common">Iberian lynx</name>
    <name type="synonym">Felis pardina</name>
    <dbReference type="NCBI Taxonomy" id="191816"/>
    <lineage>
        <taxon>Eukaryota</taxon>
        <taxon>Metazoa</taxon>
        <taxon>Chordata</taxon>
        <taxon>Craniata</taxon>
        <taxon>Vertebrata</taxon>
        <taxon>Euteleostomi</taxon>
        <taxon>Mammalia</taxon>
        <taxon>Eutheria</taxon>
        <taxon>Laurasiatheria</taxon>
        <taxon>Carnivora</taxon>
        <taxon>Feliformia</taxon>
        <taxon>Felidae</taxon>
        <taxon>Felinae</taxon>
        <taxon>Lynx</taxon>
    </lineage>
</organism>